<organism evidence="11 12">
    <name type="scientific">Fasciola hepatica</name>
    <name type="common">Liver fluke</name>
    <dbReference type="NCBI Taxonomy" id="6192"/>
    <lineage>
        <taxon>Eukaryota</taxon>
        <taxon>Metazoa</taxon>
        <taxon>Spiralia</taxon>
        <taxon>Lophotrochozoa</taxon>
        <taxon>Platyhelminthes</taxon>
        <taxon>Trematoda</taxon>
        <taxon>Digenea</taxon>
        <taxon>Plagiorchiida</taxon>
        <taxon>Echinostomata</taxon>
        <taxon>Echinostomatoidea</taxon>
        <taxon>Fasciolidae</taxon>
        <taxon>Fasciola</taxon>
    </lineage>
</organism>
<evidence type="ECO:0000256" key="4">
    <source>
        <dbReference type="ARBA" id="ARBA00022794"/>
    </source>
</evidence>
<dbReference type="GO" id="GO:0097711">
    <property type="term" value="P:ciliary basal body-plasma membrane docking"/>
    <property type="evidence" value="ECO:0007669"/>
    <property type="project" value="TreeGrafter"/>
</dbReference>
<keyword evidence="12" id="KW-1185">Reference proteome</keyword>
<evidence type="ECO:0000256" key="8">
    <source>
        <dbReference type="SAM" id="Coils"/>
    </source>
</evidence>
<comment type="subcellular location">
    <subcellularLocation>
        <location evidence="1">Cytoplasm</location>
        <location evidence="1">Cytoskeleton</location>
        <location evidence="1">Cilium basal body</location>
    </subcellularLocation>
    <subcellularLocation>
        <location evidence="2">Cytoplasm</location>
        <location evidence="2">Cytoskeleton</location>
        <location evidence="2">Microtubule organizing center</location>
        <location evidence="2">Centrosome</location>
    </subcellularLocation>
</comment>
<dbReference type="GO" id="GO:0035869">
    <property type="term" value="C:ciliary transition zone"/>
    <property type="evidence" value="ECO:0007669"/>
    <property type="project" value="TreeGrafter"/>
</dbReference>
<keyword evidence="5 8" id="KW-0175">Coiled coil</keyword>
<feature type="coiled-coil region" evidence="8">
    <location>
        <begin position="234"/>
        <end position="293"/>
    </location>
</feature>
<keyword evidence="7" id="KW-0966">Cell projection</keyword>
<reference evidence="11" key="1">
    <citation type="submission" date="2019-03" db="EMBL/GenBank/DDBJ databases">
        <title>Improved annotation for the trematode Fasciola hepatica.</title>
        <authorList>
            <person name="Choi Y.-J."/>
            <person name="Martin J."/>
            <person name="Mitreva M."/>
        </authorList>
    </citation>
    <scope>NUCLEOTIDE SEQUENCE [LARGE SCALE GENOMIC DNA]</scope>
</reference>
<comment type="caution">
    <text evidence="11">The sequence shown here is derived from an EMBL/GenBank/DDBJ whole genome shotgun (WGS) entry which is preliminary data.</text>
</comment>
<gene>
    <name evidence="11" type="ORF">D915_004950</name>
</gene>
<dbReference type="AlphaFoldDB" id="A0A4E0RDB7"/>
<dbReference type="InterPro" id="IPR032321">
    <property type="entry name" value="Cep209_CC5"/>
</dbReference>
<keyword evidence="3" id="KW-0963">Cytoplasm</keyword>
<feature type="compositionally biased region" description="Polar residues" evidence="9">
    <location>
        <begin position="1127"/>
        <end position="1138"/>
    </location>
</feature>
<proteinExistence type="predicted"/>
<dbReference type="PANTHER" id="PTHR18879:SF20">
    <property type="entry name" value="CENTROSOMAL PROTEIN OF 290 KDA"/>
    <property type="match status" value="1"/>
</dbReference>
<evidence type="ECO:0000256" key="5">
    <source>
        <dbReference type="ARBA" id="ARBA00023054"/>
    </source>
</evidence>
<evidence type="ECO:0000256" key="2">
    <source>
        <dbReference type="ARBA" id="ARBA00004300"/>
    </source>
</evidence>
<feature type="coiled-coil region" evidence="8">
    <location>
        <begin position="787"/>
        <end position="835"/>
    </location>
</feature>
<dbReference type="PANTHER" id="PTHR18879">
    <property type="entry name" value="CENTROSOMAL PROTEIN OF 290 KDA"/>
    <property type="match status" value="1"/>
</dbReference>
<feature type="domain" description="Centrosomal protein of 290kDa coiled-coil region" evidence="10">
    <location>
        <begin position="211"/>
        <end position="284"/>
    </location>
</feature>
<evidence type="ECO:0000259" key="10">
    <source>
        <dbReference type="Pfam" id="PF16574"/>
    </source>
</evidence>
<dbReference type="GO" id="GO:1905349">
    <property type="term" value="P:ciliary transition zone assembly"/>
    <property type="evidence" value="ECO:0007669"/>
    <property type="project" value="TreeGrafter"/>
</dbReference>
<keyword evidence="4" id="KW-0970">Cilium biogenesis/degradation</keyword>
<dbReference type="Pfam" id="PF16574">
    <property type="entry name" value="CEP209_CC5"/>
    <property type="match status" value="1"/>
</dbReference>
<feature type="region of interest" description="Disordered" evidence="9">
    <location>
        <begin position="1117"/>
        <end position="1138"/>
    </location>
</feature>
<evidence type="ECO:0000256" key="3">
    <source>
        <dbReference type="ARBA" id="ARBA00022490"/>
    </source>
</evidence>
<feature type="coiled-coil region" evidence="8">
    <location>
        <begin position="866"/>
        <end position="927"/>
    </location>
</feature>
<feature type="coiled-coil region" evidence="8">
    <location>
        <begin position="402"/>
        <end position="443"/>
    </location>
</feature>
<evidence type="ECO:0000256" key="6">
    <source>
        <dbReference type="ARBA" id="ARBA00023212"/>
    </source>
</evidence>
<dbReference type="InterPro" id="IPR026201">
    <property type="entry name" value="Cep290"/>
</dbReference>
<evidence type="ECO:0000256" key="9">
    <source>
        <dbReference type="SAM" id="MobiDB-lite"/>
    </source>
</evidence>
<feature type="coiled-coil region" evidence="8">
    <location>
        <begin position="139"/>
        <end position="173"/>
    </location>
</feature>
<dbReference type="Proteomes" id="UP000230066">
    <property type="component" value="Unassembled WGS sequence"/>
</dbReference>
<evidence type="ECO:0000313" key="12">
    <source>
        <dbReference type="Proteomes" id="UP000230066"/>
    </source>
</evidence>
<feature type="coiled-coil region" evidence="8">
    <location>
        <begin position="696"/>
        <end position="756"/>
    </location>
</feature>
<feature type="region of interest" description="Disordered" evidence="9">
    <location>
        <begin position="839"/>
        <end position="861"/>
    </location>
</feature>
<feature type="compositionally biased region" description="Basic and acidic residues" evidence="9">
    <location>
        <begin position="1117"/>
        <end position="1126"/>
    </location>
</feature>
<feature type="region of interest" description="Disordered" evidence="9">
    <location>
        <begin position="187"/>
        <end position="207"/>
    </location>
</feature>
<dbReference type="GO" id="GO:1905515">
    <property type="term" value="P:non-motile cilium assembly"/>
    <property type="evidence" value="ECO:0007669"/>
    <property type="project" value="TreeGrafter"/>
</dbReference>
<name>A0A4E0RDB7_FASHE</name>
<keyword evidence="6" id="KW-0206">Cytoskeleton</keyword>
<feature type="coiled-coil region" evidence="8">
    <location>
        <begin position="70"/>
        <end position="97"/>
    </location>
</feature>
<evidence type="ECO:0000256" key="1">
    <source>
        <dbReference type="ARBA" id="ARBA00004120"/>
    </source>
</evidence>
<sequence>MEQLKEIALISVSQNQTFEEHQSSRDIEAESLRQQLIAVESKDDDRANLARLHRQLTRLQISEATAVRRLAAAQGRATRLENTTLRLEQRLSVVEEERLGQRNRLRQRERRFRDTVKLLRLRFAGCVPLMEQERAIGRLNSLTEERATLQLQLQEALDNKIACESQLDSMRERLELGEEVRAVLRDLEKNGTSRTGSGGGGTSRGDHALDKKICEWQSRLADMRLGESTQRRQADKLRQQVHHLETVMHTQEAQLVSLEMENARLAKELDQHELQWEQREAELEEELAALEAGQSEVVRTATRIKAAHQAAEMRPGPMNAELPDENLPVSEQLKDALATLKRYTMQLFDQKVENEGLKKRIVELASALRDREREHQQLVISQSNRLIPVESAQPTTVSSPVVVSLRMNIDLLERRLAAKEESLRKANDLLQEAHRSNEEANERHAKDMVALQAKLHTKVEESLVQLARAVESAGASGAHQGTKRQADQTAELIARTRELEDALHEQNQVVVKQIEQNRQIQRDCNLWKLRYEQTVTQTNSDKEAMETTYRQRLSELKTECDHLQMDLQTRTKRVAELTEEVKHWKMEATKSPSVMQRQLTDRLRADLTEKEKQQQALSKALADLRREFINQAEQAAIASATNPVSVTSIKEPTMTRKIAGRPANAQPNARTVMVIKEKANREAPNSTAPSLPSARVIQLEAENKRLSEECQVLKAQLDRLKQTRKLTEENQLRRQVENLTSKNRLLEEENRSLRMVPEKPYQETVRALRDTAQAARNSSTKSDWDIRRQLETEVSRLRTQSAKLNSDMVQLQKQLELNKNALERVTRENETLRARVQNRWGPGALPDTGTGPGTTRSKQPADVAERVSLHEQVEKLKTEVERLRRAERISAELPLGVKTVTDQTMALETLEMRNRIASDRIRALEQQLMAKGLTTENNLITEHALQEDILRLNKENLEQRFELETLRADVPRLKTRIHDLQTYVDVLKAEKEALRNGLPVDRAHTPDSTTMTTIKRLGESGKSTKELEQIIVRLKRVLQRTQAENERLKCAPGPVSHEETKRLQAENEHLRAELERAQLVAGARLNAKRLNTEKSILRLSQEYENLRKSYEEVVQDREKTRAELRQTRQSGQNANEAE</sequence>
<evidence type="ECO:0000256" key="7">
    <source>
        <dbReference type="ARBA" id="ARBA00023273"/>
    </source>
</evidence>
<protein>
    <submittedName>
        <fullName evidence="11">Centrosomal protein of 290 kDa</fullName>
    </submittedName>
</protein>
<dbReference type="EMBL" id="JXXN02001656">
    <property type="protein sequence ID" value="THD24334.1"/>
    <property type="molecule type" value="Genomic_DNA"/>
</dbReference>
<accession>A0A4E0RDB7</accession>
<evidence type="ECO:0000313" key="11">
    <source>
        <dbReference type="EMBL" id="THD24334.1"/>
    </source>
</evidence>
<dbReference type="GO" id="GO:0034451">
    <property type="term" value="C:centriolar satellite"/>
    <property type="evidence" value="ECO:0007669"/>
    <property type="project" value="TreeGrafter"/>
</dbReference>